<proteinExistence type="predicted"/>
<evidence type="ECO:0000313" key="1">
    <source>
        <dbReference type="EMBL" id="PYI28589.1"/>
    </source>
</evidence>
<evidence type="ECO:0000313" key="2">
    <source>
        <dbReference type="Proteomes" id="UP000248817"/>
    </source>
</evidence>
<reference evidence="1 2" key="1">
    <citation type="submission" date="2018-02" db="EMBL/GenBank/DDBJ databases">
        <title>The genomes of Aspergillus section Nigri reveals drivers in fungal speciation.</title>
        <authorList>
            <consortium name="DOE Joint Genome Institute"/>
            <person name="Vesth T.C."/>
            <person name="Nybo J."/>
            <person name="Theobald S."/>
            <person name="Brandl J."/>
            <person name="Frisvad J.C."/>
            <person name="Nielsen K.F."/>
            <person name="Lyhne E.K."/>
            <person name="Kogle M.E."/>
            <person name="Kuo A."/>
            <person name="Riley R."/>
            <person name="Clum A."/>
            <person name="Nolan M."/>
            <person name="Lipzen A."/>
            <person name="Salamov A."/>
            <person name="Henrissat B."/>
            <person name="Wiebenga A."/>
            <person name="De vries R.P."/>
            <person name="Grigoriev I.V."/>
            <person name="Mortensen U.H."/>
            <person name="Andersen M.R."/>
            <person name="Baker S.E."/>
        </authorList>
    </citation>
    <scope>NUCLEOTIDE SEQUENCE [LARGE SCALE GENOMIC DNA]</scope>
    <source>
        <strain evidence="1 2">CBS 114.80</strain>
    </source>
</reference>
<organism evidence="1 2">
    <name type="scientific">Aspergillus indologenus CBS 114.80</name>
    <dbReference type="NCBI Taxonomy" id="1450541"/>
    <lineage>
        <taxon>Eukaryota</taxon>
        <taxon>Fungi</taxon>
        <taxon>Dikarya</taxon>
        <taxon>Ascomycota</taxon>
        <taxon>Pezizomycotina</taxon>
        <taxon>Eurotiomycetes</taxon>
        <taxon>Eurotiomycetidae</taxon>
        <taxon>Eurotiales</taxon>
        <taxon>Aspergillaceae</taxon>
        <taxon>Aspergillus</taxon>
        <taxon>Aspergillus subgen. Circumdati</taxon>
    </lineage>
</organism>
<name>A0A2V5HVU9_9EURO</name>
<sequence>MRPDEAWETLDSSQTRSIARQLDSYLHQLRHLQGITFDMWITAKPSAGCERQFTAFILDDLVKLPDLLRHFAGHALTGNDEIRFISYSRPPRNILVEGDKVTAVHDRKMLAEIPITGNASEAMQHLEPMLDWPYTCRSISHRDTKPHP</sequence>
<keyword evidence="2" id="KW-1185">Reference proteome</keyword>
<gene>
    <name evidence="1" type="ORF">BP00DRAFT_449194</name>
</gene>
<dbReference type="AlphaFoldDB" id="A0A2V5HVU9"/>
<dbReference type="Proteomes" id="UP000248817">
    <property type="component" value="Unassembled WGS sequence"/>
</dbReference>
<protein>
    <submittedName>
        <fullName evidence="1">Uncharacterized protein</fullName>
    </submittedName>
</protein>
<accession>A0A2V5HVU9</accession>
<dbReference type="EMBL" id="KZ825545">
    <property type="protein sequence ID" value="PYI28589.1"/>
    <property type="molecule type" value="Genomic_DNA"/>
</dbReference>